<feature type="domain" description="Metallo-beta-lactamase" evidence="1">
    <location>
        <begin position="30"/>
        <end position="240"/>
    </location>
</feature>
<keyword evidence="3" id="KW-1185">Reference proteome</keyword>
<dbReference type="RefSeq" id="WP_025413367.1">
    <property type="nucleotide sequence ID" value="NZ_CP007128.1"/>
</dbReference>
<name>W0RLH4_9BACT</name>
<protein>
    <submittedName>
        <fullName evidence="2">Beta-lactamase domain protein</fullName>
    </submittedName>
</protein>
<dbReference type="InParanoid" id="W0RLH4"/>
<dbReference type="Proteomes" id="UP000019151">
    <property type="component" value="Chromosome"/>
</dbReference>
<dbReference type="AlphaFoldDB" id="W0RLH4"/>
<dbReference type="PANTHER" id="PTHR42951:SF17">
    <property type="entry name" value="METALLO-BETA-LACTAMASE DOMAIN-CONTAINING PROTEIN"/>
    <property type="match status" value="1"/>
</dbReference>
<dbReference type="HOGENOM" id="CLU_030571_2_0_0"/>
<dbReference type="InterPro" id="IPR001279">
    <property type="entry name" value="Metallo-B-lactamas"/>
</dbReference>
<dbReference type="SUPFAM" id="SSF56281">
    <property type="entry name" value="Metallo-hydrolase/oxidoreductase"/>
    <property type="match status" value="1"/>
</dbReference>
<dbReference type="Gene3D" id="3.60.15.10">
    <property type="entry name" value="Ribonuclease Z/Hydroxyacylglutathione hydrolase-like"/>
    <property type="match status" value="1"/>
</dbReference>
<dbReference type="EMBL" id="CP007128">
    <property type="protein sequence ID" value="AHG91934.1"/>
    <property type="molecule type" value="Genomic_DNA"/>
</dbReference>
<dbReference type="InterPro" id="IPR036866">
    <property type="entry name" value="RibonucZ/Hydroxyglut_hydro"/>
</dbReference>
<reference evidence="2 3" key="1">
    <citation type="journal article" date="2014" name="Genome Announc.">
        <title>Genome Sequence and Methylome of Soil Bacterium Gemmatirosa kalamazoonensis KBS708T, a Member of the Rarely Cultivated Gemmatimonadetes Phylum.</title>
        <authorList>
            <person name="Debruyn J.M."/>
            <person name="Radosevich M."/>
            <person name="Wommack K.E."/>
            <person name="Polson S.W."/>
            <person name="Hauser L.J."/>
            <person name="Fawaz M.N."/>
            <person name="Korlach J."/>
            <person name="Tsai Y.C."/>
        </authorList>
    </citation>
    <scope>NUCLEOTIDE SEQUENCE [LARGE SCALE GENOMIC DNA]</scope>
    <source>
        <strain evidence="2 3">KBS708</strain>
    </source>
</reference>
<dbReference type="STRING" id="861299.J421_4397"/>
<proteinExistence type="predicted"/>
<evidence type="ECO:0000313" key="2">
    <source>
        <dbReference type="EMBL" id="AHG91934.1"/>
    </source>
</evidence>
<dbReference type="PATRIC" id="fig|861299.3.peg.4450"/>
<dbReference type="KEGG" id="gba:J421_4397"/>
<dbReference type="PANTHER" id="PTHR42951">
    <property type="entry name" value="METALLO-BETA-LACTAMASE DOMAIN-CONTAINING"/>
    <property type="match status" value="1"/>
</dbReference>
<evidence type="ECO:0000259" key="1">
    <source>
        <dbReference type="SMART" id="SM00849"/>
    </source>
</evidence>
<dbReference type="InterPro" id="IPR050855">
    <property type="entry name" value="NDM-1-like"/>
</dbReference>
<dbReference type="FunCoup" id="W0RLH4">
    <property type="interactions" value="69"/>
</dbReference>
<gene>
    <name evidence="2" type="ORF">J421_4397</name>
</gene>
<dbReference type="SMART" id="SM00849">
    <property type="entry name" value="Lactamase_B"/>
    <property type="match status" value="1"/>
</dbReference>
<organism evidence="2 3">
    <name type="scientific">Gemmatirosa kalamazoonensis</name>
    <dbReference type="NCBI Taxonomy" id="861299"/>
    <lineage>
        <taxon>Bacteria</taxon>
        <taxon>Pseudomonadati</taxon>
        <taxon>Gemmatimonadota</taxon>
        <taxon>Gemmatimonadia</taxon>
        <taxon>Gemmatimonadales</taxon>
        <taxon>Gemmatimonadaceae</taxon>
        <taxon>Gemmatirosa</taxon>
    </lineage>
</organism>
<accession>W0RLH4</accession>
<dbReference type="OrthoDB" id="9802248at2"/>
<sequence length="322" mass="34249">MADVALRPPGSLHGAPIPVVPDVAYLRTAIVNVAFVGAPESGRWVLVDAGISGYADHIADAAARRFGDGSRPEAIVLTHGHFDHVGSLRALVERWDVPVYAHQLELPYLTGRSAYPPPDPTVGGGAMARLAGLYPKRPIDLGERVRPLADDGSLPEMPGWRWVFTPGHTPGHVSLFREADRVLIAGDAFVTTKQESALAVLTQRAEINGPPMYFTPDWERAWSSVKALAALEPLVALTGHGSPMQGPQLAEDLHALARDFDVRAMPSHGRYVGRPAVTDERGVVSLPPAPSDPVTGLALGIGAAVALGMVVRSLRGDQRGRA</sequence>
<evidence type="ECO:0000313" key="3">
    <source>
        <dbReference type="Proteomes" id="UP000019151"/>
    </source>
</evidence>
<dbReference type="Pfam" id="PF00753">
    <property type="entry name" value="Lactamase_B"/>
    <property type="match status" value="1"/>
</dbReference>
<dbReference type="eggNOG" id="COG0491">
    <property type="taxonomic scope" value="Bacteria"/>
</dbReference>
<dbReference type="CDD" id="cd07721">
    <property type="entry name" value="yflN-like_MBL-fold"/>
    <property type="match status" value="1"/>
</dbReference>